<comment type="caution">
    <text evidence="13">The sequence shown here is derived from an EMBL/GenBank/DDBJ whole genome shotgun (WGS) entry which is preliminary data.</text>
</comment>
<comment type="function">
    <text evidence="9">Catalyzes the NADPH-dependent rearrangement and reduction of 1-deoxy-D-xylulose-5-phosphate (DXP) to 2-C-methyl-D-erythritol 4-phosphate (MEP).</text>
</comment>
<sequence>MKKVSVIGSTGSIGKKAVDLLLHNREEYKVIALSAYSNFALLTHQAKLLDAEYVVISNKEFYKNLKEELLGTNIKIEADLINIAAIPVELLIVAVVGIAGLEPVIHAIENGTKTIALANKESIVCGGKLLFKKAKENGTQIIPIDSEHSAIFQILENNGQCIEKIILTASGGPFLNYSNEQLKNATINKALTHPTWNMGKKISIDSATMMNKALEVIEAHNLFDINPNKIEVIVHPESVIHGIAVYPDGTNFALMALPDMTLPISYAMSWPQRSALSCKLDLAKQNTLTFQAVDHERFPAVNLSIKVLNSHSPDVYSIVLNAANEVAVNAFLTLQIEFLEIIEVINLAIENFSNYTHISSLSDIIYIDRESRAITQEFIDNKTCNQKSLSM</sequence>
<comment type="caution">
    <text evidence="9">Lacks conserved residue(s) required for the propagation of feature annotation.</text>
</comment>
<evidence type="ECO:0000256" key="8">
    <source>
        <dbReference type="ARBA" id="ARBA00048543"/>
    </source>
</evidence>
<dbReference type="InterPro" id="IPR036169">
    <property type="entry name" value="DXPR_C_sf"/>
</dbReference>
<feature type="binding site" evidence="9">
    <location>
        <position position="193"/>
    </location>
    <ligand>
        <name>1-deoxy-D-xylulose 5-phosphate</name>
        <dbReference type="ChEBI" id="CHEBI:57792"/>
    </ligand>
</feature>
<feature type="binding site" evidence="9">
    <location>
        <position position="212"/>
    </location>
    <ligand>
        <name>1-deoxy-D-xylulose 5-phosphate</name>
        <dbReference type="ChEBI" id="CHEBI:57792"/>
    </ligand>
</feature>
<dbReference type="Pfam" id="PF08436">
    <property type="entry name" value="DXP_redisom_C"/>
    <property type="match status" value="1"/>
</dbReference>
<feature type="binding site" evidence="9">
    <location>
        <position position="12"/>
    </location>
    <ligand>
        <name>NADPH</name>
        <dbReference type="ChEBI" id="CHEBI:57783"/>
    </ligand>
</feature>
<evidence type="ECO:0000256" key="4">
    <source>
        <dbReference type="ARBA" id="ARBA00022857"/>
    </source>
</evidence>
<dbReference type="PIRSF" id="PIRSF006205">
    <property type="entry name" value="Dxp_reductismrs"/>
    <property type="match status" value="1"/>
</dbReference>
<evidence type="ECO:0000313" key="13">
    <source>
        <dbReference type="EMBL" id="OEY86749.1"/>
    </source>
</evidence>
<evidence type="ECO:0000259" key="11">
    <source>
        <dbReference type="Pfam" id="PF08436"/>
    </source>
</evidence>
<keyword evidence="9" id="KW-0460">Magnesium</keyword>
<feature type="binding site" evidence="9">
    <location>
        <position position="199"/>
    </location>
    <ligand>
        <name>NADPH</name>
        <dbReference type="ChEBI" id="CHEBI:57783"/>
    </ligand>
</feature>
<dbReference type="OrthoDB" id="9806546at2"/>
<dbReference type="GO" id="GO:0030604">
    <property type="term" value="F:1-deoxy-D-xylulose-5-phosphate reductoisomerase activity"/>
    <property type="evidence" value="ECO:0007669"/>
    <property type="project" value="UniProtKB-UniRule"/>
</dbReference>
<feature type="domain" description="1-deoxy-D-xylulose 5-phosphate reductoisomerase C-terminal" evidence="11">
    <location>
        <begin position="141"/>
        <end position="223"/>
    </location>
</feature>
<feature type="domain" description="DXP reductoisomerase C-terminal" evidence="12">
    <location>
        <begin position="255"/>
        <end position="373"/>
    </location>
</feature>
<feature type="binding site" evidence="9">
    <location>
        <position position="215"/>
    </location>
    <ligand>
        <name>1-deoxy-D-xylulose 5-phosphate</name>
        <dbReference type="ChEBI" id="CHEBI:57792"/>
    </ligand>
</feature>
<feature type="binding site" evidence="9">
    <location>
        <position position="120"/>
    </location>
    <ligand>
        <name>1-deoxy-D-xylulose 5-phosphate</name>
        <dbReference type="ChEBI" id="CHEBI:57792"/>
    </ligand>
</feature>
<feature type="binding site" evidence="9">
    <location>
        <position position="145"/>
    </location>
    <ligand>
        <name>Mn(2+)</name>
        <dbReference type="ChEBI" id="CHEBI:29035"/>
    </ligand>
</feature>
<feature type="binding site" evidence="9">
    <location>
        <position position="170"/>
    </location>
    <ligand>
        <name>1-deoxy-D-xylulose 5-phosphate</name>
        <dbReference type="ChEBI" id="CHEBI:57792"/>
    </ligand>
</feature>
<dbReference type="NCBIfam" id="TIGR00243">
    <property type="entry name" value="Dxr"/>
    <property type="match status" value="1"/>
</dbReference>
<dbReference type="SUPFAM" id="SSF69055">
    <property type="entry name" value="1-deoxy-D-xylulose-5-phosphate reductoisomerase, C-terminal domain"/>
    <property type="match status" value="1"/>
</dbReference>
<dbReference type="FunFam" id="3.40.50.720:FF:000045">
    <property type="entry name" value="1-deoxy-D-xylulose 5-phosphate reductoisomerase"/>
    <property type="match status" value="1"/>
</dbReference>
<dbReference type="SUPFAM" id="SSF55347">
    <property type="entry name" value="Glyceraldehyde-3-phosphate dehydrogenase-like, C-terminal domain"/>
    <property type="match status" value="1"/>
</dbReference>
<gene>
    <name evidence="9" type="primary">dxr</name>
    <name evidence="13" type="ORF">BIY23_01790</name>
</gene>
<feature type="binding site" evidence="9">
    <location>
        <position position="11"/>
    </location>
    <ligand>
        <name>NADPH</name>
        <dbReference type="ChEBI" id="CHEBI:57783"/>
    </ligand>
</feature>
<name>A0A1E7QKK3_WOLPI</name>
<evidence type="ECO:0000256" key="5">
    <source>
        <dbReference type="ARBA" id="ARBA00023002"/>
    </source>
</evidence>
<dbReference type="InterPro" id="IPR003821">
    <property type="entry name" value="DXP_reductoisomerase"/>
</dbReference>
<dbReference type="UniPathway" id="UPA00056">
    <property type="reaction ID" value="UER00092"/>
</dbReference>
<evidence type="ECO:0000256" key="9">
    <source>
        <dbReference type="HAMAP-Rule" id="MF_00183"/>
    </source>
</evidence>
<dbReference type="HAMAP" id="MF_00183">
    <property type="entry name" value="DXP_reductoisom"/>
    <property type="match status" value="1"/>
</dbReference>
<dbReference type="AlphaFoldDB" id="A0A1E7QKK3"/>
<organism evidence="13 14">
    <name type="scientific">Wolbachia pipientis</name>
    <dbReference type="NCBI Taxonomy" id="955"/>
    <lineage>
        <taxon>Bacteria</taxon>
        <taxon>Pseudomonadati</taxon>
        <taxon>Pseudomonadota</taxon>
        <taxon>Alphaproteobacteria</taxon>
        <taxon>Rickettsiales</taxon>
        <taxon>Anaplasmataceae</taxon>
        <taxon>Wolbachieae</taxon>
        <taxon>Wolbachia</taxon>
    </lineage>
</organism>
<evidence type="ECO:0000256" key="6">
    <source>
        <dbReference type="ARBA" id="ARBA00023211"/>
    </source>
</evidence>
<feature type="binding site" evidence="9">
    <location>
        <position position="119"/>
    </location>
    <ligand>
        <name>NADPH</name>
        <dbReference type="ChEBI" id="CHEBI:57783"/>
    </ligand>
</feature>
<feature type="binding site" evidence="9">
    <location>
        <position position="206"/>
    </location>
    <ligand>
        <name>1-deoxy-D-xylulose 5-phosphate</name>
        <dbReference type="ChEBI" id="CHEBI:57792"/>
    </ligand>
</feature>
<evidence type="ECO:0000256" key="2">
    <source>
        <dbReference type="ARBA" id="ARBA00006825"/>
    </source>
</evidence>
<dbReference type="GO" id="GO:0016853">
    <property type="term" value="F:isomerase activity"/>
    <property type="evidence" value="ECO:0007669"/>
    <property type="project" value="UniProtKB-KW"/>
</dbReference>
<keyword evidence="13" id="KW-0413">Isomerase</keyword>
<comment type="cofactor">
    <cofactor evidence="9">
        <name>Mg(2+)</name>
        <dbReference type="ChEBI" id="CHEBI:18420"/>
    </cofactor>
    <cofactor evidence="9">
        <name>Mn(2+)</name>
        <dbReference type="ChEBI" id="CHEBI:29035"/>
    </cofactor>
</comment>
<comment type="pathway">
    <text evidence="1 9">Isoprenoid biosynthesis; isopentenyl diphosphate biosynthesis via DXP pathway; isopentenyl diphosphate from 1-deoxy-D-xylulose 5-phosphate: step 1/6.</text>
</comment>
<dbReference type="GO" id="GO:0051484">
    <property type="term" value="P:isopentenyl diphosphate biosynthetic process, methylerythritol 4-phosphate pathway involved in terpenoid biosynthetic process"/>
    <property type="evidence" value="ECO:0007669"/>
    <property type="project" value="TreeGrafter"/>
</dbReference>
<dbReference type="EMBL" id="MJMG01000005">
    <property type="protein sequence ID" value="OEY86749.1"/>
    <property type="molecule type" value="Genomic_DNA"/>
</dbReference>
<evidence type="ECO:0000256" key="3">
    <source>
        <dbReference type="ARBA" id="ARBA00022723"/>
    </source>
</evidence>
<protein>
    <recommendedName>
        <fullName evidence="9">1-deoxy-D-xylulose 5-phosphate reductoisomerase</fullName>
        <shortName evidence="9">DXP reductoisomerase</shortName>
        <ecNumber evidence="9">1.1.1.267</ecNumber>
    </recommendedName>
    <alternativeName>
        <fullName evidence="9">1-deoxyxylulose-5-phosphate reductoisomerase</fullName>
    </alternativeName>
    <alternativeName>
        <fullName evidence="9">2-C-methyl-D-erythritol 4-phosphate synthase</fullName>
    </alternativeName>
</protein>
<feature type="binding site" evidence="9">
    <location>
        <position position="147"/>
    </location>
    <ligand>
        <name>1-deoxy-D-xylulose 5-phosphate</name>
        <dbReference type="ChEBI" id="CHEBI:57792"/>
    </ligand>
</feature>
<dbReference type="Proteomes" id="UP000175679">
    <property type="component" value="Unassembled WGS sequence"/>
</dbReference>
<evidence type="ECO:0000259" key="12">
    <source>
        <dbReference type="Pfam" id="PF13288"/>
    </source>
</evidence>
<dbReference type="InterPro" id="IPR013512">
    <property type="entry name" value="DXP_reductoisomerase_N"/>
</dbReference>
<keyword evidence="5 9" id="KW-0560">Oxidoreductase</keyword>
<evidence type="ECO:0000313" key="14">
    <source>
        <dbReference type="Proteomes" id="UP000175679"/>
    </source>
</evidence>
<keyword evidence="7 9" id="KW-0414">Isoprene biosynthesis</keyword>
<evidence type="ECO:0000256" key="1">
    <source>
        <dbReference type="ARBA" id="ARBA00005094"/>
    </source>
</evidence>
<feature type="binding site" evidence="9">
    <location>
        <position position="10"/>
    </location>
    <ligand>
        <name>NADPH</name>
        <dbReference type="ChEBI" id="CHEBI:57783"/>
    </ligand>
</feature>
<accession>A0A1E7QKK3</accession>
<comment type="catalytic activity">
    <reaction evidence="8">
        <text>2-C-methyl-D-erythritol 4-phosphate + NADP(+) = 1-deoxy-D-xylulose 5-phosphate + NADPH + H(+)</text>
        <dbReference type="Rhea" id="RHEA:13717"/>
        <dbReference type="ChEBI" id="CHEBI:15378"/>
        <dbReference type="ChEBI" id="CHEBI:57783"/>
        <dbReference type="ChEBI" id="CHEBI:57792"/>
        <dbReference type="ChEBI" id="CHEBI:58262"/>
        <dbReference type="ChEBI" id="CHEBI:58349"/>
        <dbReference type="EC" id="1.1.1.267"/>
    </reaction>
    <physiologicalReaction direction="right-to-left" evidence="8">
        <dbReference type="Rhea" id="RHEA:13719"/>
    </physiologicalReaction>
</comment>
<feature type="binding site" evidence="9">
    <location>
        <position position="38"/>
    </location>
    <ligand>
        <name>NADPH</name>
        <dbReference type="ChEBI" id="CHEBI:57783"/>
    </ligand>
</feature>
<feature type="binding site" evidence="9">
    <location>
        <position position="211"/>
    </location>
    <ligand>
        <name>1-deoxy-D-xylulose 5-phosphate</name>
        <dbReference type="ChEBI" id="CHEBI:57792"/>
    </ligand>
</feature>
<dbReference type="InterPro" id="IPR013644">
    <property type="entry name" value="DXP_reductoisomerase_C"/>
</dbReference>
<dbReference type="GO" id="GO:0070402">
    <property type="term" value="F:NADPH binding"/>
    <property type="evidence" value="ECO:0007669"/>
    <property type="project" value="InterPro"/>
</dbReference>
<dbReference type="EC" id="1.1.1.267" evidence="9"/>
<keyword evidence="14" id="KW-1185">Reference proteome</keyword>
<dbReference type="Pfam" id="PF13288">
    <property type="entry name" value="DXPR_C"/>
    <property type="match status" value="1"/>
</dbReference>
<dbReference type="RefSeq" id="WP_070064919.1">
    <property type="nucleotide sequence ID" value="NZ_MJMG01000005.1"/>
</dbReference>
<keyword evidence="3 9" id="KW-0479">Metal-binding</keyword>
<dbReference type="Gene3D" id="3.40.50.720">
    <property type="entry name" value="NAD(P)-binding Rossmann-like Domain"/>
    <property type="match status" value="1"/>
</dbReference>
<dbReference type="PANTHER" id="PTHR30525">
    <property type="entry name" value="1-DEOXY-D-XYLULOSE 5-PHOSPHATE REDUCTOISOMERASE"/>
    <property type="match status" value="1"/>
</dbReference>
<evidence type="ECO:0000256" key="7">
    <source>
        <dbReference type="ARBA" id="ARBA00023229"/>
    </source>
</evidence>
<feature type="binding site" evidence="9">
    <location>
        <position position="13"/>
    </location>
    <ligand>
        <name>NADPH</name>
        <dbReference type="ChEBI" id="CHEBI:57783"/>
    </ligand>
</feature>
<feature type="binding site" evidence="9">
    <location>
        <position position="147"/>
    </location>
    <ligand>
        <name>Mn(2+)</name>
        <dbReference type="ChEBI" id="CHEBI:29035"/>
    </ligand>
</feature>
<reference evidence="13 14" key="1">
    <citation type="submission" date="2016-09" db="EMBL/GenBank/DDBJ databases">
        <title>Genomic evidence for plant-parasitic nematodes as the earliest Wolbachia hosts.</title>
        <authorList>
            <person name="Brown A.M."/>
            <person name="Wasala S.K."/>
            <person name="Howe D.K."/>
            <person name="Peetz A.B."/>
            <person name="Zasada I.A."/>
            <person name="Denver D.R."/>
        </authorList>
    </citation>
    <scope>NUCLEOTIDE SEQUENCE [LARGE SCALE GENOMIC DNA]</scope>
    <source>
        <strain evidence="14">wPpe</strain>
    </source>
</reference>
<evidence type="ECO:0000259" key="10">
    <source>
        <dbReference type="Pfam" id="PF02670"/>
    </source>
</evidence>
<dbReference type="InterPro" id="IPR026877">
    <property type="entry name" value="DXPR_C"/>
</dbReference>
<keyword evidence="4 9" id="KW-0521">NADP</keyword>
<comment type="similarity">
    <text evidence="2 9">Belongs to the DXR family.</text>
</comment>
<feature type="binding site" evidence="9">
    <location>
        <position position="146"/>
    </location>
    <ligand>
        <name>1-deoxy-D-xylulose 5-phosphate</name>
        <dbReference type="ChEBI" id="CHEBI:57792"/>
    </ligand>
</feature>
<dbReference type="InterPro" id="IPR036291">
    <property type="entry name" value="NAD(P)-bd_dom_sf"/>
</dbReference>
<feature type="binding site" evidence="9">
    <location>
        <position position="121"/>
    </location>
    <ligand>
        <name>NADPH</name>
        <dbReference type="ChEBI" id="CHEBI:57783"/>
    </ligand>
</feature>
<feature type="binding site" evidence="9">
    <location>
        <position position="215"/>
    </location>
    <ligand>
        <name>Mn(2+)</name>
        <dbReference type="ChEBI" id="CHEBI:29035"/>
    </ligand>
</feature>
<dbReference type="Pfam" id="PF02670">
    <property type="entry name" value="DXP_reductoisom"/>
    <property type="match status" value="1"/>
</dbReference>
<dbReference type="SUPFAM" id="SSF51735">
    <property type="entry name" value="NAD(P)-binding Rossmann-fold domains"/>
    <property type="match status" value="1"/>
</dbReference>
<feature type="domain" description="1-deoxy-D-xylulose 5-phosphate reductoisomerase N-terminal" evidence="10">
    <location>
        <begin position="4"/>
        <end position="127"/>
    </location>
</feature>
<dbReference type="Gene3D" id="1.10.1740.10">
    <property type="match status" value="1"/>
</dbReference>
<dbReference type="GO" id="GO:0030145">
    <property type="term" value="F:manganese ion binding"/>
    <property type="evidence" value="ECO:0007669"/>
    <property type="project" value="TreeGrafter"/>
</dbReference>
<proteinExistence type="inferred from homology"/>
<dbReference type="PANTHER" id="PTHR30525:SF0">
    <property type="entry name" value="1-DEOXY-D-XYLULOSE 5-PHOSPHATE REDUCTOISOMERASE, CHLOROPLASTIC"/>
    <property type="match status" value="1"/>
</dbReference>
<keyword evidence="6 9" id="KW-0464">Manganese</keyword>